<dbReference type="Gene3D" id="3.40.50.300">
    <property type="entry name" value="P-loop containing nucleotide triphosphate hydrolases"/>
    <property type="match status" value="1"/>
</dbReference>
<name>R7TIA1_CAPTE</name>
<dbReference type="GO" id="GO:0005525">
    <property type="term" value="F:GTP binding"/>
    <property type="evidence" value="ECO:0007669"/>
    <property type="project" value="InterPro"/>
</dbReference>
<dbReference type="InterPro" id="IPR005225">
    <property type="entry name" value="Small_GTP-bd"/>
</dbReference>
<dbReference type="OMA" id="TCHEISA"/>
<evidence type="ECO:0000313" key="4">
    <source>
        <dbReference type="EnsemblMetazoa" id="CapteP125280"/>
    </source>
</evidence>
<comment type="similarity">
    <text evidence="1">Belongs to the small GTPase superfamily. Rab family.</text>
</comment>
<dbReference type="EMBL" id="AMQN01013881">
    <property type="status" value="NOT_ANNOTATED_CDS"/>
    <property type="molecule type" value="Genomic_DNA"/>
</dbReference>
<dbReference type="SUPFAM" id="SSF52540">
    <property type="entry name" value="P-loop containing nucleoside triphosphate hydrolases"/>
    <property type="match status" value="1"/>
</dbReference>
<dbReference type="SMART" id="SM00173">
    <property type="entry name" value="RAS"/>
    <property type="match status" value="1"/>
</dbReference>
<dbReference type="InterPro" id="IPR027417">
    <property type="entry name" value="P-loop_NTPase"/>
</dbReference>
<reference evidence="5" key="1">
    <citation type="submission" date="2012-12" db="EMBL/GenBank/DDBJ databases">
        <authorList>
            <person name="Hellsten U."/>
            <person name="Grimwood J."/>
            <person name="Chapman J.A."/>
            <person name="Shapiro H."/>
            <person name="Aerts A."/>
            <person name="Otillar R.P."/>
            <person name="Terry A.Y."/>
            <person name="Boore J.L."/>
            <person name="Simakov O."/>
            <person name="Marletaz F."/>
            <person name="Cho S.-J."/>
            <person name="Edsinger-Gonzales E."/>
            <person name="Havlak P."/>
            <person name="Kuo D.-H."/>
            <person name="Larsson T."/>
            <person name="Lv J."/>
            <person name="Arendt D."/>
            <person name="Savage R."/>
            <person name="Osoegawa K."/>
            <person name="de Jong P."/>
            <person name="Lindberg D.R."/>
            <person name="Seaver E.C."/>
            <person name="Weisblat D.A."/>
            <person name="Putnam N.H."/>
            <person name="Grigoriev I.V."/>
            <person name="Rokhsar D.S."/>
        </authorList>
    </citation>
    <scope>NUCLEOTIDE SEQUENCE</scope>
    <source>
        <strain evidence="5">I ESC-2004</strain>
    </source>
</reference>
<protein>
    <submittedName>
        <fullName evidence="3 4">Uncharacterized protein</fullName>
    </submittedName>
</protein>
<dbReference type="FunCoup" id="R7TIA1">
    <property type="interactions" value="79"/>
</dbReference>
<evidence type="ECO:0000313" key="5">
    <source>
        <dbReference type="Proteomes" id="UP000014760"/>
    </source>
</evidence>
<dbReference type="OrthoDB" id="63533at2759"/>
<dbReference type="STRING" id="283909.R7TIA1"/>
<reference evidence="3 5" key="2">
    <citation type="journal article" date="2013" name="Nature">
        <title>Insights into bilaterian evolution from three spiralian genomes.</title>
        <authorList>
            <person name="Simakov O."/>
            <person name="Marletaz F."/>
            <person name="Cho S.J."/>
            <person name="Edsinger-Gonzales E."/>
            <person name="Havlak P."/>
            <person name="Hellsten U."/>
            <person name="Kuo D.H."/>
            <person name="Larsson T."/>
            <person name="Lv J."/>
            <person name="Arendt D."/>
            <person name="Savage R."/>
            <person name="Osoegawa K."/>
            <person name="de Jong P."/>
            <person name="Grimwood J."/>
            <person name="Chapman J.A."/>
            <person name="Shapiro H."/>
            <person name="Aerts A."/>
            <person name="Otillar R.P."/>
            <person name="Terry A.Y."/>
            <person name="Boore J.L."/>
            <person name="Grigoriev I.V."/>
            <person name="Lindberg D.R."/>
            <person name="Seaver E.C."/>
            <person name="Weisblat D.A."/>
            <person name="Putnam N.H."/>
            <person name="Rokhsar D.S."/>
        </authorList>
    </citation>
    <scope>NUCLEOTIDE SEQUENCE</scope>
    <source>
        <strain evidence="3 5">I ESC-2004</strain>
    </source>
</reference>
<dbReference type="InterPro" id="IPR001806">
    <property type="entry name" value="Small_GTPase"/>
</dbReference>
<reference evidence="4" key="3">
    <citation type="submission" date="2015-06" db="UniProtKB">
        <authorList>
            <consortium name="EnsemblMetazoa"/>
        </authorList>
    </citation>
    <scope>IDENTIFICATION</scope>
</reference>
<proteinExistence type="inferred from homology"/>
<evidence type="ECO:0000313" key="3">
    <source>
        <dbReference type="EMBL" id="ELT91271.1"/>
    </source>
</evidence>
<dbReference type="HOGENOM" id="CLU_041217_10_2_1"/>
<dbReference type="EMBL" id="KB310569">
    <property type="protein sequence ID" value="ELT91271.1"/>
    <property type="molecule type" value="Genomic_DNA"/>
</dbReference>
<dbReference type="Proteomes" id="UP000014760">
    <property type="component" value="Unassembled WGS sequence"/>
</dbReference>
<dbReference type="Pfam" id="PF00071">
    <property type="entry name" value="Ras"/>
    <property type="match status" value="1"/>
</dbReference>
<dbReference type="EnsemblMetazoa" id="CapteT125280">
    <property type="protein sequence ID" value="CapteP125280"/>
    <property type="gene ID" value="CapteG125280"/>
</dbReference>
<gene>
    <name evidence="3" type="ORF">CAPTEDRAFT_125280</name>
</gene>
<keyword evidence="5" id="KW-1185">Reference proteome</keyword>
<dbReference type="PRINTS" id="PR00449">
    <property type="entry name" value="RASTRNSFRMNG"/>
</dbReference>
<dbReference type="PROSITE" id="PS51419">
    <property type="entry name" value="RAB"/>
    <property type="match status" value="1"/>
</dbReference>
<dbReference type="PANTHER" id="PTHR47978">
    <property type="match status" value="1"/>
</dbReference>
<dbReference type="SMART" id="SM00174">
    <property type="entry name" value="RHO"/>
    <property type="match status" value="1"/>
</dbReference>
<dbReference type="AlphaFoldDB" id="R7TIA1"/>
<keyword evidence="2" id="KW-0547">Nucleotide-binding</keyword>
<dbReference type="NCBIfam" id="TIGR00231">
    <property type="entry name" value="small_GTP"/>
    <property type="match status" value="1"/>
</dbReference>
<dbReference type="PROSITE" id="PS51421">
    <property type="entry name" value="RAS"/>
    <property type="match status" value="1"/>
</dbReference>
<dbReference type="GO" id="GO:0003924">
    <property type="term" value="F:GTPase activity"/>
    <property type="evidence" value="ECO:0007669"/>
    <property type="project" value="InterPro"/>
</dbReference>
<dbReference type="SMART" id="SM00175">
    <property type="entry name" value="RAB"/>
    <property type="match status" value="1"/>
</dbReference>
<dbReference type="FunFam" id="3.40.50.300:FF:000808">
    <property type="entry name" value="Small GTP-binding protein, putative"/>
    <property type="match status" value="1"/>
</dbReference>
<evidence type="ECO:0000256" key="2">
    <source>
        <dbReference type="ARBA" id="ARBA00022741"/>
    </source>
</evidence>
<sequence length="161" mass="18018">MKSIDAKLVVLGSQGVGKTSVVVRYVSNTFNGHLSPTIGASFFTCKMMVDNYRLRIQVWDTAGQERFRAMAPMYYRKSNAAILVYDITSLESFDDMKSWVQELQKNTDGDLAMCVFGNKCDLEDQREVDNNLALQFAASIGARHFQVSALSSEGLKLEKLI</sequence>
<accession>R7TIA1</accession>
<organism evidence="3">
    <name type="scientific">Capitella teleta</name>
    <name type="common">Polychaete worm</name>
    <dbReference type="NCBI Taxonomy" id="283909"/>
    <lineage>
        <taxon>Eukaryota</taxon>
        <taxon>Metazoa</taxon>
        <taxon>Spiralia</taxon>
        <taxon>Lophotrochozoa</taxon>
        <taxon>Annelida</taxon>
        <taxon>Polychaeta</taxon>
        <taxon>Sedentaria</taxon>
        <taxon>Scolecida</taxon>
        <taxon>Capitellidae</taxon>
        <taxon>Capitella</taxon>
    </lineage>
</organism>
<evidence type="ECO:0000256" key="1">
    <source>
        <dbReference type="ARBA" id="ARBA00006270"/>
    </source>
</evidence>